<keyword evidence="5" id="KW-0378">Hydrolase</keyword>
<dbReference type="GO" id="GO:0004518">
    <property type="term" value="F:nuclease activity"/>
    <property type="evidence" value="ECO:0007669"/>
    <property type="project" value="UniProtKB-KW"/>
</dbReference>
<evidence type="ECO:0000256" key="1">
    <source>
        <dbReference type="ARBA" id="ARBA00006562"/>
    </source>
</evidence>
<comment type="catalytic activity">
    <reaction evidence="3">
        <text>a 5'-end CoA-ribonucleoside in mRNA + H2O = 3'-dephospho-CoA + a 5'-end phospho-ribonucleoside in mRNA + H(+)</text>
        <dbReference type="Rhea" id="RHEA:67496"/>
        <dbReference type="Rhea" id="RHEA-COMP:15692"/>
        <dbReference type="Rhea" id="RHEA-COMP:17276"/>
        <dbReference type="ChEBI" id="CHEBI:15377"/>
        <dbReference type="ChEBI" id="CHEBI:15378"/>
        <dbReference type="ChEBI" id="CHEBI:57328"/>
        <dbReference type="ChEBI" id="CHEBI:138282"/>
        <dbReference type="ChEBI" id="CHEBI:172371"/>
    </reaction>
    <physiologicalReaction direction="left-to-right" evidence="3">
        <dbReference type="Rhea" id="RHEA:67497"/>
    </physiologicalReaction>
</comment>
<comment type="function">
    <text evidence="5">Decapping enzyme for NAD-capped RNAs: specifically hydrolyzes the nicotinamide adenine dinucleotide (NAD) cap from a subset of RNAs by removing the entire NAD moiety from the 5'-end of an NAD-capped RNA.</text>
</comment>
<dbReference type="GO" id="GO:0034353">
    <property type="term" value="F:mRNA 5'-diphosphatase activity"/>
    <property type="evidence" value="ECO:0007669"/>
    <property type="project" value="TreeGrafter"/>
</dbReference>
<comment type="similarity">
    <text evidence="1 5">Belongs to the DXO/Dom3Z family.</text>
</comment>
<dbReference type="GO" id="GO:0005829">
    <property type="term" value="C:cytosol"/>
    <property type="evidence" value="ECO:0007669"/>
    <property type="project" value="TreeGrafter"/>
</dbReference>
<dbReference type="EC" id="3.6.1.-" evidence="5"/>
<organism evidence="7 8">
    <name type="scientific">Pleurodeles waltl</name>
    <name type="common">Iberian ribbed newt</name>
    <dbReference type="NCBI Taxonomy" id="8319"/>
    <lineage>
        <taxon>Eukaryota</taxon>
        <taxon>Metazoa</taxon>
        <taxon>Chordata</taxon>
        <taxon>Craniata</taxon>
        <taxon>Vertebrata</taxon>
        <taxon>Euteleostomi</taxon>
        <taxon>Amphibia</taxon>
        <taxon>Batrachia</taxon>
        <taxon>Caudata</taxon>
        <taxon>Salamandroidea</taxon>
        <taxon>Salamandridae</taxon>
        <taxon>Pleurodelinae</taxon>
        <taxon>Pleurodeles</taxon>
    </lineage>
</organism>
<dbReference type="Pfam" id="PF08652">
    <property type="entry name" value="RAI1"/>
    <property type="match status" value="1"/>
</dbReference>
<dbReference type="GO" id="GO:0046872">
    <property type="term" value="F:metal ion binding"/>
    <property type="evidence" value="ECO:0007669"/>
    <property type="project" value="UniProtKB-KW"/>
</dbReference>
<proteinExistence type="inferred from homology"/>
<evidence type="ECO:0000256" key="4">
    <source>
        <dbReference type="ARBA" id="ARBA00049418"/>
    </source>
</evidence>
<dbReference type="GO" id="GO:0000166">
    <property type="term" value="F:nucleotide binding"/>
    <property type="evidence" value="ECO:0007669"/>
    <property type="project" value="UniProtKB-KW"/>
</dbReference>
<evidence type="ECO:0000259" key="6">
    <source>
        <dbReference type="Pfam" id="PF08652"/>
    </source>
</evidence>
<keyword evidence="5" id="KW-0460">Magnesium</keyword>
<dbReference type="AlphaFoldDB" id="A0AAV7Q522"/>
<accession>A0AAV7Q522</accession>
<feature type="domain" description="RAI1-like" evidence="6">
    <location>
        <begin position="78"/>
        <end position="413"/>
    </location>
</feature>
<evidence type="ECO:0000313" key="8">
    <source>
        <dbReference type="Proteomes" id="UP001066276"/>
    </source>
</evidence>
<dbReference type="GO" id="GO:0000956">
    <property type="term" value="P:nuclear-transcribed mRNA catabolic process"/>
    <property type="evidence" value="ECO:0007669"/>
    <property type="project" value="TreeGrafter"/>
</dbReference>
<reference evidence="7" key="1">
    <citation type="journal article" date="2022" name="bioRxiv">
        <title>Sequencing and chromosome-scale assembly of the giantPleurodeles waltlgenome.</title>
        <authorList>
            <person name="Brown T."/>
            <person name="Elewa A."/>
            <person name="Iarovenko S."/>
            <person name="Subramanian E."/>
            <person name="Araus A.J."/>
            <person name="Petzold A."/>
            <person name="Susuki M."/>
            <person name="Suzuki K.-i.T."/>
            <person name="Hayashi T."/>
            <person name="Toyoda A."/>
            <person name="Oliveira C."/>
            <person name="Osipova E."/>
            <person name="Leigh N.D."/>
            <person name="Simon A."/>
            <person name="Yun M.H."/>
        </authorList>
    </citation>
    <scope>NUCLEOTIDE SEQUENCE</scope>
    <source>
        <strain evidence="7">20211129_DDA</strain>
        <tissue evidence="7">Liver</tissue>
    </source>
</reference>
<dbReference type="EMBL" id="JANPWB010000010">
    <property type="protein sequence ID" value="KAJ1134320.1"/>
    <property type="molecule type" value="Genomic_DNA"/>
</dbReference>
<keyword evidence="5" id="KW-0479">Metal-binding</keyword>
<comment type="catalytic activity">
    <reaction evidence="2">
        <text>a 5'-end FAD-phospho-ribonucleoside in mRNA + H2O = a 5'-end phospho-ribonucleoside in mRNA + FAD + H(+)</text>
        <dbReference type="Rhea" id="RHEA:67492"/>
        <dbReference type="Rhea" id="RHEA-COMP:15692"/>
        <dbReference type="Rhea" id="RHEA-COMP:17275"/>
        <dbReference type="ChEBI" id="CHEBI:15377"/>
        <dbReference type="ChEBI" id="CHEBI:15378"/>
        <dbReference type="ChEBI" id="CHEBI:57692"/>
        <dbReference type="ChEBI" id="CHEBI:138282"/>
        <dbReference type="ChEBI" id="CHEBI:172372"/>
    </reaction>
    <physiologicalReaction direction="left-to-right" evidence="2">
        <dbReference type="Rhea" id="RHEA:67493"/>
    </physiologicalReaction>
</comment>
<name>A0AAV7Q522_PLEWA</name>
<dbReference type="GO" id="GO:0005634">
    <property type="term" value="C:nucleus"/>
    <property type="evidence" value="ECO:0007669"/>
    <property type="project" value="UniProtKB-SubCell"/>
</dbReference>
<dbReference type="PANTHER" id="PTHR12395">
    <property type="entry name" value="DOM-3 RELATED"/>
    <property type="match status" value="1"/>
</dbReference>
<dbReference type="GO" id="GO:0110155">
    <property type="term" value="P:NAD-cap decapping"/>
    <property type="evidence" value="ECO:0007669"/>
    <property type="project" value="TreeGrafter"/>
</dbReference>
<sequence length="428" mass="48951">MQPKLSSASWSSGILRAQWPGEERPWQARTALPAGRAQYTDTMFNAEQRQTAFWRARPSTLRVRQQLFGGNFCFTSYQPREIGCVSVNSTGRFPNDTQNKRFLSPDTRPIAMVDWDLMSGYHDRYIKMNRDNDEGRLHGLLRWCLASERQLQAANEGGTGRGAPGHRRPLNVDFVARRGHLAKVFITPYAQHGWKMAVTLFRGTYFLLEERDEEPPSEKAEQFNFMGHKFEHYMTSARPNVQPDPSAVLDDNQAFFTVLKATLNNHSLLFSAEVDGHDLAYHNQRAPSCYVELKTSQFRGNTANVPSAVKLKWWAQSFLAGIPRLIVGFKKDTRNVDKCVMYNVTDAGLKQSATPAMENPDFWKPAVCMNFLDAFLSFVKLVVTEDDPEVVYTFQWKPREDVYYSVQRGPEHCFLLPAYLRSAMSRGH</sequence>
<dbReference type="Proteomes" id="UP001066276">
    <property type="component" value="Chromosome 6"/>
</dbReference>
<evidence type="ECO:0000256" key="3">
    <source>
        <dbReference type="ARBA" id="ARBA00024564"/>
    </source>
</evidence>
<comment type="cofactor">
    <cofactor evidence="5">
        <name>Mg(2+)</name>
        <dbReference type="ChEBI" id="CHEBI:18420"/>
    </cofactor>
    <text evidence="5">Binds 2 magnesium ions.</text>
</comment>
<dbReference type="PANTHER" id="PTHR12395:SF9">
    <property type="entry name" value="DECAPPING AND EXORIBONUCLEASE PROTEIN"/>
    <property type="match status" value="1"/>
</dbReference>
<keyword evidence="5" id="KW-0539">Nucleus</keyword>
<comment type="catalytic activity">
    <reaction evidence="4">
        <text>a 5'-end NAD(+)-phospho-ribonucleoside in snoRNA + H2O = a 5'-end phospho-ribonucleoside in snoRNA + NAD(+) + H(+)</text>
        <dbReference type="Rhea" id="RHEA:60892"/>
        <dbReference type="Rhea" id="RHEA-COMP:15699"/>
        <dbReference type="Rhea" id="RHEA-COMP:15700"/>
        <dbReference type="ChEBI" id="CHEBI:15377"/>
        <dbReference type="ChEBI" id="CHEBI:15378"/>
        <dbReference type="ChEBI" id="CHEBI:57540"/>
        <dbReference type="ChEBI" id="CHEBI:138282"/>
        <dbReference type="ChEBI" id="CHEBI:144029"/>
    </reaction>
    <physiologicalReaction direction="left-to-right" evidence="4">
        <dbReference type="Rhea" id="RHEA:60893"/>
    </physiologicalReaction>
</comment>
<keyword evidence="5" id="KW-0540">Nuclease</keyword>
<dbReference type="InterPro" id="IPR013961">
    <property type="entry name" value="RAI1"/>
</dbReference>
<keyword evidence="8" id="KW-1185">Reference proteome</keyword>
<dbReference type="GO" id="GO:0003723">
    <property type="term" value="F:RNA binding"/>
    <property type="evidence" value="ECO:0007669"/>
    <property type="project" value="UniProtKB-KW"/>
</dbReference>
<evidence type="ECO:0000256" key="2">
    <source>
        <dbReference type="ARBA" id="ARBA00024458"/>
    </source>
</evidence>
<keyword evidence="5" id="KW-0694">RNA-binding</keyword>
<evidence type="ECO:0000313" key="7">
    <source>
        <dbReference type="EMBL" id="KAJ1134320.1"/>
    </source>
</evidence>
<dbReference type="InterPro" id="IPR039039">
    <property type="entry name" value="RAI1-like_fam"/>
</dbReference>
<protein>
    <recommendedName>
        <fullName evidence="5">Decapping nuclease</fullName>
        <ecNumber evidence="5">3.6.1.-</ecNumber>
    </recommendedName>
</protein>
<comment type="subcellular location">
    <subcellularLocation>
        <location evidence="5">Nucleus</location>
    </subcellularLocation>
</comment>
<evidence type="ECO:0000256" key="5">
    <source>
        <dbReference type="RuleBase" id="RU367113"/>
    </source>
</evidence>
<keyword evidence="5" id="KW-0547">Nucleotide-binding</keyword>
<gene>
    <name evidence="7" type="ORF">NDU88_000772</name>
</gene>
<comment type="caution">
    <text evidence="7">The sequence shown here is derived from an EMBL/GenBank/DDBJ whole genome shotgun (WGS) entry which is preliminary data.</text>
</comment>